<evidence type="ECO:0000313" key="5">
    <source>
        <dbReference type="Proteomes" id="UP000271974"/>
    </source>
</evidence>
<evidence type="ECO:0008006" key="6">
    <source>
        <dbReference type="Google" id="ProtNLM"/>
    </source>
</evidence>
<comment type="similarity">
    <text evidence="1">Belongs to the TRIAP1/MDM35 family.</text>
</comment>
<organism evidence="4 5">
    <name type="scientific">Elysia chlorotica</name>
    <name type="common">Eastern emerald elysia</name>
    <name type="synonym">Sea slug</name>
    <dbReference type="NCBI Taxonomy" id="188477"/>
    <lineage>
        <taxon>Eukaryota</taxon>
        <taxon>Metazoa</taxon>
        <taxon>Spiralia</taxon>
        <taxon>Lophotrochozoa</taxon>
        <taxon>Mollusca</taxon>
        <taxon>Gastropoda</taxon>
        <taxon>Heterobranchia</taxon>
        <taxon>Euthyneura</taxon>
        <taxon>Panpulmonata</taxon>
        <taxon>Sacoglossa</taxon>
        <taxon>Placobranchoidea</taxon>
        <taxon>Plakobranchidae</taxon>
        <taxon>Elysia</taxon>
    </lineage>
</organism>
<dbReference type="InterPro" id="IPR007918">
    <property type="entry name" value="MDM35_apoptosis"/>
</dbReference>
<dbReference type="Pfam" id="PF05254">
    <property type="entry name" value="UPF0203"/>
    <property type="match status" value="1"/>
</dbReference>
<dbReference type="GO" id="GO:0005829">
    <property type="term" value="C:cytosol"/>
    <property type="evidence" value="ECO:0007669"/>
    <property type="project" value="TreeGrafter"/>
</dbReference>
<dbReference type="GO" id="GO:0045332">
    <property type="term" value="P:phospholipid translocation"/>
    <property type="evidence" value="ECO:0007669"/>
    <property type="project" value="TreeGrafter"/>
</dbReference>
<accession>A0A433TP22</accession>
<dbReference type="GO" id="GO:1990050">
    <property type="term" value="F:phosphatidic acid transfer activity"/>
    <property type="evidence" value="ECO:0007669"/>
    <property type="project" value="TreeGrafter"/>
</dbReference>
<dbReference type="PANTHER" id="PTHR46403:SF1">
    <property type="entry name" value="TP53-REGULATED INHIBITOR OF APOPTOSIS 1"/>
    <property type="match status" value="1"/>
</dbReference>
<proteinExistence type="inferred from homology"/>
<evidence type="ECO:0000256" key="2">
    <source>
        <dbReference type="ARBA" id="ARBA00023157"/>
    </source>
</evidence>
<evidence type="ECO:0000313" key="4">
    <source>
        <dbReference type="EMBL" id="RUS83324.1"/>
    </source>
</evidence>
<reference evidence="4 5" key="1">
    <citation type="submission" date="2019-01" db="EMBL/GenBank/DDBJ databases">
        <title>A draft genome assembly of the solar-powered sea slug Elysia chlorotica.</title>
        <authorList>
            <person name="Cai H."/>
            <person name="Li Q."/>
            <person name="Fang X."/>
            <person name="Li J."/>
            <person name="Curtis N.E."/>
            <person name="Altenburger A."/>
            <person name="Shibata T."/>
            <person name="Feng M."/>
            <person name="Maeda T."/>
            <person name="Schwartz J.A."/>
            <person name="Shigenobu S."/>
            <person name="Lundholm N."/>
            <person name="Nishiyama T."/>
            <person name="Yang H."/>
            <person name="Hasebe M."/>
            <person name="Li S."/>
            <person name="Pierce S.K."/>
            <person name="Wang J."/>
        </authorList>
    </citation>
    <scope>NUCLEOTIDE SEQUENCE [LARGE SCALE GENOMIC DNA]</scope>
    <source>
        <strain evidence="4">EC2010</strain>
        <tissue evidence="4">Whole organism of an adult</tissue>
    </source>
</reference>
<dbReference type="Proteomes" id="UP000271974">
    <property type="component" value="Unassembled WGS sequence"/>
</dbReference>
<keyword evidence="5" id="KW-1185">Reference proteome</keyword>
<comment type="catalytic activity">
    <reaction evidence="3">
        <text>a 1,2-diacyl-sn-glycero-3-phosphate(in) = a 1,2-diacyl-sn-glycero-3-phosphate(out)</text>
        <dbReference type="Rhea" id="RHEA:36435"/>
        <dbReference type="ChEBI" id="CHEBI:58608"/>
    </reaction>
</comment>
<dbReference type="OrthoDB" id="19091at2759"/>
<gene>
    <name evidence="4" type="ORF">EGW08_008946</name>
</gene>
<comment type="caution">
    <text evidence="4">The sequence shown here is derived from an EMBL/GenBank/DDBJ whole genome shotgun (WGS) entry which is preliminary data.</text>
</comment>
<dbReference type="GO" id="GO:0005634">
    <property type="term" value="C:nucleus"/>
    <property type="evidence" value="ECO:0007669"/>
    <property type="project" value="TreeGrafter"/>
</dbReference>
<dbReference type="GO" id="GO:0005758">
    <property type="term" value="C:mitochondrial intermembrane space"/>
    <property type="evidence" value="ECO:0007669"/>
    <property type="project" value="TreeGrafter"/>
</dbReference>
<dbReference type="EMBL" id="RQTK01000249">
    <property type="protein sequence ID" value="RUS83324.1"/>
    <property type="molecule type" value="Genomic_DNA"/>
</dbReference>
<sequence>MKDTHILTMNSVGVECQELKKRYDECFNKWFAEKFLKGHRDDPCQPLFKVYQECVKKALKEKKLDIEQMEIQVLGTDNEKQPPS</sequence>
<keyword evidence="2" id="KW-1015">Disulfide bond</keyword>
<protein>
    <recommendedName>
        <fullName evidence="6">TP53 regulated inhibitor of apoptosis 1</fullName>
    </recommendedName>
</protein>
<evidence type="ECO:0000256" key="3">
    <source>
        <dbReference type="ARBA" id="ARBA00023706"/>
    </source>
</evidence>
<dbReference type="AlphaFoldDB" id="A0A433TP22"/>
<dbReference type="PANTHER" id="PTHR46403">
    <property type="entry name" value="TP53-REGULATED INHIBITOR OF APOPTOSIS 1"/>
    <property type="match status" value="1"/>
</dbReference>
<name>A0A433TP22_ELYCH</name>
<evidence type="ECO:0000256" key="1">
    <source>
        <dbReference type="ARBA" id="ARBA00006196"/>
    </source>
</evidence>
<dbReference type="STRING" id="188477.A0A433TP22"/>
<dbReference type="PROSITE" id="PS51808">
    <property type="entry name" value="CHCH"/>
    <property type="match status" value="1"/>
</dbReference>